<dbReference type="PROSITE" id="PS50181">
    <property type="entry name" value="FBOX"/>
    <property type="match status" value="1"/>
</dbReference>
<dbReference type="Pfam" id="PF00646">
    <property type="entry name" value="F-box"/>
    <property type="match status" value="1"/>
</dbReference>
<gene>
    <name evidence="2" type="ORF">TIFTF001_031576</name>
</gene>
<organism evidence="2 3">
    <name type="scientific">Ficus carica</name>
    <name type="common">Common fig</name>
    <dbReference type="NCBI Taxonomy" id="3494"/>
    <lineage>
        <taxon>Eukaryota</taxon>
        <taxon>Viridiplantae</taxon>
        <taxon>Streptophyta</taxon>
        <taxon>Embryophyta</taxon>
        <taxon>Tracheophyta</taxon>
        <taxon>Spermatophyta</taxon>
        <taxon>Magnoliopsida</taxon>
        <taxon>eudicotyledons</taxon>
        <taxon>Gunneridae</taxon>
        <taxon>Pentapetalae</taxon>
        <taxon>rosids</taxon>
        <taxon>fabids</taxon>
        <taxon>Rosales</taxon>
        <taxon>Moraceae</taxon>
        <taxon>Ficeae</taxon>
        <taxon>Ficus</taxon>
    </lineage>
</organism>
<evidence type="ECO:0000259" key="1">
    <source>
        <dbReference type="PROSITE" id="PS50181"/>
    </source>
</evidence>
<dbReference type="SMART" id="SM00256">
    <property type="entry name" value="FBOX"/>
    <property type="match status" value="1"/>
</dbReference>
<dbReference type="PANTHER" id="PTHR32278:SF135">
    <property type="entry name" value="F-BOX PROTEIN PP2-B12"/>
    <property type="match status" value="1"/>
</dbReference>
<evidence type="ECO:0000313" key="3">
    <source>
        <dbReference type="Proteomes" id="UP001187192"/>
    </source>
</evidence>
<keyword evidence="3" id="KW-1185">Reference proteome</keyword>
<dbReference type="CDD" id="cd22162">
    <property type="entry name" value="F-box_AtSKIP3-like"/>
    <property type="match status" value="1"/>
</dbReference>
<dbReference type="Pfam" id="PF14299">
    <property type="entry name" value="PP2"/>
    <property type="match status" value="1"/>
</dbReference>
<dbReference type="Proteomes" id="UP001187192">
    <property type="component" value="Unassembled WGS sequence"/>
</dbReference>
<name>A0AA88J6I8_FICCA</name>
<accession>A0AA88J6I8</accession>
<reference evidence="2" key="1">
    <citation type="submission" date="2023-07" db="EMBL/GenBank/DDBJ databases">
        <title>draft genome sequence of fig (Ficus carica).</title>
        <authorList>
            <person name="Takahashi T."/>
            <person name="Nishimura K."/>
        </authorList>
    </citation>
    <scope>NUCLEOTIDE SEQUENCE</scope>
</reference>
<comment type="caution">
    <text evidence="2">The sequence shown here is derived from an EMBL/GenBank/DDBJ whole genome shotgun (WGS) entry which is preliminary data.</text>
</comment>
<sequence>MELTQLPEECISHIISFTTPRDACRLSLVCTLFGSASDSDVVWEKFLPSDYRDFISQSVVFPSTTLNSMPKKLLYFHLCDNPIIVADNKMSFSIERESGKKCFMVGARGLSITWSKSDTPQYWKWISLPESRFPEVAKLSYVWWLHIIAKVETRILSPQTTYVACLVFKLAESTCSFEDRPVQLRVDFEGREDGEGLSVVLDSRGNIDDVMPQDREDGWKEVEMGEFFNEDGEDGSVLCSLKERYWHRGGISQAHKVGHLMIPLAQVYARTGFHSLTQVCAQSRFQNHMGSKTNGRLPTQDFISAPLA</sequence>
<dbReference type="InterPro" id="IPR036047">
    <property type="entry name" value="F-box-like_dom_sf"/>
</dbReference>
<dbReference type="SUPFAM" id="SSF81383">
    <property type="entry name" value="F-box domain"/>
    <property type="match status" value="1"/>
</dbReference>
<dbReference type="EMBL" id="BTGU01000130">
    <property type="protein sequence ID" value="GMN62511.1"/>
    <property type="molecule type" value="Genomic_DNA"/>
</dbReference>
<dbReference type="AlphaFoldDB" id="A0AA88J6I8"/>
<feature type="domain" description="F-box" evidence="1">
    <location>
        <begin position="1"/>
        <end position="46"/>
    </location>
</feature>
<evidence type="ECO:0000313" key="2">
    <source>
        <dbReference type="EMBL" id="GMN62511.1"/>
    </source>
</evidence>
<dbReference type="Gene3D" id="1.20.1280.50">
    <property type="match status" value="1"/>
</dbReference>
<dbReference type="PANTHER" id="PTHR32278">
    <property type="entry name" value="F-BOX DOMAIN-CONTAINING PROTEIN"/>
    <property type="match status" value="1"/>
</dbReference>
<dbReference type="InterPro" id="IPR001810">
    <property type="entry name" value="F-box_dom"/>
</dbReference>
<proteinExistence type="predicted"/>
<dbReference type="InterPro" id="IPR025886">
    <property type="entry name" value="PP2-like"/>
</dbReference>
<protein>
    <recommendedName>
        <fullName evidence="1">F-box domain-containing protein</fullName>
    </recommendedName>
</protein>